<dbReference type="AlphaFoldDB" id="A0A974WKN4"/>
<name>A0A974WKN4_9PROT</name>
<gene>
    <name evidence="1" type="ORF">CU086_00750</name>
</gene>
<evidence type="ECO:0000313" key="2">
    <source>
        <dbReference type="Proteomes" id="UP000663075"/>
    </source>
</evidence>
<evidence type="ECO:0000313" key="1">
    <source>
        <dbReference type="EMBL" id="QSF25344.1"/>
    </source>
</evidence>
<organism evidence="1 2">
    <name type="scientific">Candidatus Nasuia deltocephalincola</name>
    <dbReference type="NCBI Taxonomy" id="1160784"/>
    <lineage>
        <taxon>Bacteria</taxon>
        <taxon>Pseudomonadati</taxon>
        <taxon>Pseudomonadota</taxon>
        <taxon>Betaproteobacteria</taxon>
        <taxon>Candidatus Nasuia</taxon>
    </lineage>
</organism>
<sequence>MYYTINKLIKNNNKIFKIIIILIWKGKHIKDISVLIKNILKLNKKIKINYFNNIGNFKNFKNIISKLIKK</sequence>
<protein>
    <submittedName>
        <fullName evidence="1">Uncharacterized protein</fullName>
    </submittedName>
</protein>
<reference evidence="1" key="1">
    <citation type="submission" date="2017-11" db="EMBL/GenBank/DDBJ databases">
        <authorList>
            <person name="Jian Z."/>
        </authorList>
    </citation>
    <scope>NUCLEOTIDE SEQUENCE</scope>
    <source>
        <strain evidence="1">YC</strain>
    </source>
</reference>
<accession>A0A974WKN4</accession>
<proteinExistence type="predicted"/>
<keyword evidence="2" id="KW-1185">Reference proteome</keyword>
<dbReference type="EMBL" id="CP024850">
    <property type="protein sequence ID" value="QSF25344.1"/>
    <property type="molecule type" value="Genomic_DNA"/>
</dbReference>
<dbReference type="Proteomes" id="UP000663075">
    <property type="component" value="Chromosome"/>
</dbReference>